<gene>
    <name evidence="2" type="ORF">K8U72_02610</name>
</gene>
<feature type="transmembrane region" description="Helical" evidence="1">
    <location>
        <begin position="129"/>
        <end position="155"/>
    </location>
</feature>
<dbReference type="Proteomes" id="UP000697330">
    <property type="component" value="Unassembled WGS sequence"/>
</dbReference>
<accession>A0A921KKG4</accession>
<name>A0A921KKG4_9ACTN</name>
<dbReference type="EMBL" id="DYWQ01000041">
    <property type="protein sequence ID" value="HJF44662.1"/>
    <property type="molecule type" value="Genomic_DNA"/>
</dbReference>
<dbReference type="Pfam" id="PF13346">
    <property type="entry name" value="ABC2_membrane_5"/>
    <property type="match status" value="1"/>
</dbReference>
<feature type="transmembrane region" description="Helical" evidence="1">
    <location>
        <begin position="80"/>
        <end position="109"/>
    </location>
</feature>
<organism evidence="2 3">
    <name type="scientific">Thermophilibacter provencensis</name>
    <dbReference type="NCBI Taxonomy" id="1852386"/>
    <lineage>
        <taxon>Bacteria</taxon>
        <taxon>Bacillati</taxon>
        <taxon>Actinomycetota</taxon>
        <taxon>Coriobacteriia</taxon>
        <taxon>Coriobacteriales</taxon>
        <taxon>Atopobiaceae</taxon>
        <taxon>Thermophilibacter</taxon>
    </lineage>
</organism>
<comment type="caution">
    <text evidence="2">The sequence shown here is derived from an EMBL/GenBank/DDBJ whole genome shotgun (WGS) entry which is preliminary data.</text>
</comment>
<evidence type="ECO:0000313" key="3">
    <source>
        <dbReference type="Proteomes" id="UP000697330"/>
    </source>
</evidence>
<dbReference type="OrthoDB" id="3182271at2"/>
<feature type="transmembrane region" description="Helical" evidence="1">
    <location>
        <begin position="12"/>
        <end position="30"/>
    </location>
</feature>
<keyword evidence="1" id="KW-0472">Membrane</keyword>
<feature type="transmembrane region" description="Helical" evidence="1">
    <location>
        <begin position="167"/>
        <end position="188"/>
    </location>
</feature>
<reference evidence="2" key="2">
    <citation type="submission" date="2021-09" db="EMBL/GenBank/DDBJ databases">
        <authorList>
            <person name="Gilroy R."/>
        </authorList>
    </citation>
    <scope>NUCLEOTIDE SEQUENCE</scope>
    <source>
        <strain evidence="2">CHK124-7917</strain>
    </source>
</reference>
<dbReference type="AlphaFoldDB" id="A0A921KKG4"/>
<proteinExistence type="predicted"/>
<dbReference type="InterPro" id="IPR025699">
    <property type="entry name" value="ABC2_memb-like"/>
</dbReference>
<feature type="transmembrane region" description="Helical" evidence="1">
    <location>
        <begin position="36"/>
        <end position="59"/>
    </location>
</feature>
<protein>
    <submittedName>
        <fullName evidence="2">ABC-2 transporter permease</fullName>
    </submittedName>
</protein>
<dbReference type="RefSeq" id="WP_075279799.1">
    <property type="nucleotide sequence ID" value="NZ_DYWQ01000041.1"/>
</dbReference>
<feature type="transmembrane region" description="Helical" evidence="1">
    <location>
        <begin position="208"/>
        <end position="237"/>
    </location>
</feature>
<keyword evidence="1" id="KW-0812">Transmembrane</keyword>
<evidence type="ECO:0000313" key="2">
    <source>
        <dbReference type="EMBL" id="HJF44662.1"/>
    </source>
</evidence>
<reference evidence="2" key="1">
    <citation type="journal article" date="2021" name="PeerJ">
        <title>Extensive microbial diversity within the chicken gut microbiome revealed by metagenomics and culture.</title>
        <authorList>
            <person name="Gilroy R."/>
            <person name="Ravi A."/>
            <person name="Getino M."/>
            <person name="Pursley I."/>
            <person name="Horton D.L."/>
            <person name="Alikhan N.F."/>
            <person name="Baker D."/>
            <person name="Gharbi K."/>
            <person name="Hall N."/>
            <person name="Watson M."/>
            <person name="Adriaenssens E.M."/>
            <person name="Foster-Nyarko E."/>
            <person name="Jarju S."/>
            <person name="Secka A."/>
            <person name="Antonio M."/>
            <person name="Oren A."/>
            <person name="Chaudhuri R.R."/>
            <person name="La Ragione R."/>
            <person name="Hildebrand F."/>
            <person name="Pallen M.J."/>
        </authorList>
    </citation>
    <scope>NUCLEOTIDE SEQUENCE</scope>
    <source>
        <strain evidence="2">CHK124-7917</strain>
    </source>
</reference>
<sequence>MKRAYLVEMTIFASYVRQLLLLGFLVSLFVCCGMQSIIAAPAILTCMCFMTGAMSAAGYDEQNNWGLFRLTMPLSRRDVVLARYGVIVTLGLVGLAAGLVGAGLVTALATFVDLPMGLSAVLAYRFEDVLATLFSSFFCIFMGSFVAGVVTPLYFRFGQSKATQYLPLIMVLVFFVLPVSLIGNSGLLDGGIVGTDALTSLLAFIETPAGVAASMGVLLAASALVLAVSAAVSLRLYERREL</sequence>
<evidence type="ECO:0000256" key="1">
    <source>
        <dbReference type="SAM" id="Phobius"/>
    </source>
</evidence>
<keyword evidence="1" id="KW-1133">Transmembrane helix</keyword>